<evidence type="ECO:0000256" key="1">
    <source>
        <dbReference type="SAM" id="Phobius"/>
    </source>
</evidence>
<keyword evidence="1" id="KW-1133">Transmembrane helix</keyword>
<gene>
    <name evidence="2" type="ORF">EWV75_13330</name>
</gene>
<comment type="caution">
    <text evidence="2">The sequence shown here is derived from an EMBL/GenBank/DDBJ whole genome shotgun (WGS) entry which is preliminary data.</text>
</comment>
<keyword evidence="1" id="KW-0472">Membrane</keyword>
<reference evidence="2 3" key="1">
    <citation type="submission" date="2019-01" db="EMBL/GenBank/DDBJ databases">
        <title>Coherence of Microcystis species and biogeography revealed through population genomics.</title>
        <authorList>
            <person name="Perez-Carrascal O.M."/>
            <person name="Terrat Y."/>
            <person name="Giani A."/>
            <person name="Fortin N."/>
            <person name="Tromas N."/>
            <person name="Shapiro B.J."/>
        </authorList>
    </citation>
    <scope>NUCLEOTIDE SEQUENCE [LARGE SCALE GENOMIC DNA]</scope>
    <source>
        <strain evidence="2">Mw_QC_S_20081001_S30D</strain>
    </source>
</reference>
<feature type="transmembrane region" description="Helical" evidence="1">
    <location>
        <begin position="15"/>
        <end position="34"/>
    </location>
</feature>
<evidence type="ECO:0000313" key="3">
    <source>
        <dbReference type="Proteomes" id="UP000320523"/>
    </source>
</evidence>
<evidence type="ECO:0000313" key="2">
    <source>
        <dbReference type="EMBL" id="TRU95701.1"/>
    </source>
</evidence>
<accession>A0A552JJ04</accession>
<sequence length="60" mass="6836">MRNINLNILKFLESINNFYLSLVNIGLGVSILRVRRLFLFILPTPHTLNPSLDNSPSLGR</sequence>
<name>A0A552JJ04_9CHRO</name>
<dbReference type="AlphaFoldDB" id="A0A552JJ04"/>
<dbReference type="Proteomes" id="UP000320523">
    <property type="component" value="Unassembled WGS sequence"/>
</dbReference>
<dbReference type="EMBL" id="SFAT01000133">
    <property type="protein sequence ID" value="TRU95701.1"/>
    <property type="molecule type" value="Genomic_DNA"/>
</dbReference>
<organism evidence="2 3">
    <name type="scientific">Microcystis wesenbergii Mw_QC_S_20081001_S30D</name>
    <dbReference type="NCBI Taxonomy" id="2486245"/>
    <lineage>
        <taxon>Bacteria</taxon>
        <taxon>Bacillati</taxon>
        <taxon>Cyanobacteriota</taxon>
        <taxon>Cyanophyceae</taxon>
        <taxon>Oscillatoriophycideae</taxon>
        <taxon>Chroococcales</taxon>
        <taxon>Microcystaceae</taxon>
        <taxon>Microcystis</taxon>
    </lineage>
</organism>
<keyword evidence="1" id="KW-0812">Transmembrane</keyword>
<protein>
    <submittedName>
        <fullName evidence="2">Uncharacterized protein</fullName>
    </submittedName>
</protein>
<proteinExistence type="predicted"/>